<feature type="domain" description="HTH marR-type" evidence="1">
    <location>
        <begin position="4"/>
        <end position="137"/>
    </location>
</feature>
<dbReference type="InterPro" id="IPR036390">
    <property type="entry name" value="WH_DNA-bd_sf"/>
</dbReference>
<comment type="caution">
    <text evidence="2">The sequence shown here is derived from an EMBL/GenBank/DDBJ whole genome shotgun (WGS) entry which is preliminary data.</text>
</comment>
<proteinExistence type="predicted"/>
<dbReference type="Gene3D" id="1.10.10.10">
    <property type="entry name" value="Winged helix-like DNA-binding domain superfamily/Winged helix DNA-binding domain"/>
    <property type="match status" value="1"/>
</dbReference>
<dbReference type="PANTHER" id="PTHR39515:SF2">
    <property type="entry name" value="HTH-TYPE TRANSCRIPTIONAL REGULATOR RV0880"/>
    <property type="match status" value="1"/>
</dbReference>
<dbReference type="SUPFAM" id="SSF46785">
    <property type="entry name" value="Winged helix' DNA-binding domain"/>
    <property type="match status" value="1"/>
</dbReference>
<dbReference type="Proteomes" id="UP001185927">
    <property type="component" value="Unassembled WGS sequence"/>
</dbReference>
<organism evidence="2 3">
    <name type="scientific">Rhodococcus globerulus</name>
    <dbReference type="NCBI Taxonomy" id="33008"/>
    <lineage>
        <taxon>Bacteria</taxon>
        <taxon>Bacillati</taxon>
        <taxon>Actinomycetota</taxon>
        <taxon>Actinomycetes</taxon>
        <taxon>Mycobacteriales</taxon>
        <taxon>Nocardiaceae</taxon>
        <taxon>Rhodococcus</taxon>
    </lineage>
</organism>
<dbReference type="Pfam" id="PF01047">
    <property type="entry name" value="MarR"/>
    <property type="match status" value="1"/>
</dbReference>
<dbReference type="RefSeq" id="WP_317545594.1">
    <property type="nucleotide sequence ID" value="NZ_JAWLKB010000032.1"/>
</dbReference>
<evidence type="ECO:0000259" key="1">
    <source>
        <dbReference type="PROSITE" id="PS50995"/>
    </source>
</evidence>
<dbReference type="InterPro" id="IPR036388">
    <property type="entry name" value="WH-like_DNA-bd_sf"/>
</dbReference>
<keyword evidence="3" id="KW-1185">Reference proteome</keyword>
<reference evidence="2 3" key="1">
    <citation type="submission" date="2023-10" db="EMBL/GenBank/DDBJ databases">
        <title>Development of a sustainable strategy for remediation of hydrocarbon-contaminated territories based on the waste exchange concept.</title>
        <authorList>
            <person name="Krivoruchko A."/>
        </authorList>
    </citation>
    <scope>NUCLEOTIDE SEQUENCE [LARGE SCALE GENOMIC DNA]</scope>
    <source>
        <strain evidence="2 3">IEGM 1203</strain>
    </source>
</reference>
<protein>
    <submittedName>
        <fullName evidence="2">MarR family transcriptional regulator</fullName>
    </submittedName>
</protein>
<dbReference type="Gene3D" id="1.10.287.100">
    <property type="match status" value="1"/>
</dbReference>
<evidence type="ECO:0000313" key="2">
    <source>
        <dbReference type="EMBL" id="MDV6271132.1"/>
    </source>
</evidence>
<dbReference type="InterPro" id="IPR052526">
    <property type="entry name" value="HTH-type_Bedaq_tolerance"/>
</dbReference>
<sequence>MVSEQSTAQELREALRPLWRRLVADRTISLGKVGILAYLSKHGPTTASTLATAEKVSPQAITVTVRELESLGLVARTPDETDRRRTWIALTDEGYTKLAQERSSGVDWLKNAITERLTDDEKKTLDSVIPLLHKLVNDESAK</sequence>
<dbReference type="InterPro" id="IPR000835">
    <property type="entry name" value="HTH_MarR-typ"/>
</dbReference>
<dbReference type="SMART" id="SM00347">
    <property type="entry name" value="HTH_MARR"/>
    <property type="match status" value="1"/>
</dbReference>
<dbReference type="PRINTS" id="PR00598">
    <property type="entry name" value="HTHMARR"/>
</dbReference>
<accession>A0ABU4C3Q2</accession>
<dbReference type="EMBL" id="JAWLKB010000032">
    <property type="protein sequence ID" value="MDV6271132.1"/>
    <property type="molecule type" value="Genomic_DNA"/>
</dbReference>
<evidence type="ECO:0000313" key="3">
    <source>
        <dbReference type="Proteomes" id="UP001185927"/>
    </source>
</evidence>
<name>A0ABU4C3Q2_RHOGO</name>
<dbReference type="PROSITE" id="PS50995">
    <property type="entry name" value="HTH_MARR_2"/>
    <property type="match status" value="1"/>
</dbReference>
<dbReference type="PANTHER" id="PTHR39515">
    <property type="entry name" value="CONSERVED PROTEIN"/>
    <property type="match status" value="1"/>
</dbReference>
<gene>
    <name evidence="2" type="ORF">R3Q16_31380</name>
</gene>